<dbReference type="InterPro" id="IPR001611">
    <property type="entry name" value="Leu-rich_rpt"/>
</dbReference>
<comment type="caution">
    <text evidence="8">The sequence shown here is derived from an EMBL/GenBank/DDBJ whole genome shotgun (WGS) entry which is preliminary data.</text>
</comment>
<dbReference type="AlphaFoldDB" id="A0AAV3XQR0"/>
<evidence type="ECO:0000259" key="7">
    <source>
        <dbReference type="SMART" id="SM00082"/>
    </source>
</evidence>
<evidence type="ECO:0000256" key="5">
    <source>
        <dbReference type="SAM" id="Phobius"/>
    </source>
</evidence>
<keyword evidence="3" id="KW-0677">Repeat</keyword>
<dbReference type="EMBL" id="BLXT01000008">
    <property type="protein sequence ID" value="GFN73529.1"/>
    <property type="molecule type" value="Genomic_DNA"/>
</dbReference>
<proteinExistence type="predicted"/>
<feature type="compositionally biased region" description="Basic and acidic residues" evidence="4">
    <location>
        <begin position="855"/>
        <end position="864"/>
    </location>
</feature>
<dbReference type="SMART" id="SM00369">
    <property type="entry name" value="LRR_TYP"/>
    <property type="match status" value="15"/>
</dbReference>
<reference evidence="8 9" key="1">
    <citation type="journal article" date="2021" name="Elife">
        <title>Chloroplast acquisition without the gene transfer in kleptoplastic sea slugs, Plakobranchus ocellatus.</title>
        <authorList>
            <person name="Maeda T."/>
            <person name="Takahashi S."/>
            <person name="Yoshida T."/>
            <person name="Shimamura S."/>
            <person name="Takaki Y."/>
            <person name="Nagai Y."/>
            <person name="Toyoda A."/>
            <person name="Suzuki Y."/>
            <person name="Arimoto A."/>
            <person name="Ishii H."/>
            <person name="Satoh N."/>
            <person name="Nishiyama T."/>
            <person name="Hasebe M."/>
            <person name="Maruyama T."/>
            <person name="Minagawa J."/>
            <person name="Obokata J."/>
            <person name="Shigenobu S."/>
        </authorList>
    </citation>
    <scope>NUCLEOTIDE SEQUENCE [LARGE SCALE GENOMIC DNA]</scope>
</reference>
<keyword evidence="5" id="KW-1133">Transmembrane helix</keyword>
<dbReference type="Proteomes" id="UP000735302">
    <property type="component" value="Unassembled WGS sequence"/>
</dbReference>
<dbReference type="PRINTS" id="PR00019">
    <property type="entry name" value="LEURICHRPT"/>
</dbReference>
<name>A0AAV3XQR0_9GAST</name>
<dbReference type="SUPFAM" id="SSF52058">
    <property type="entry name" value="L domain-like"/>
    <property type="match status" value="2"/>
</dbReference>
<dbReference type="InterPro" id="IPR000483">
    <property type="entry name" value="Cys-rich_flank_reg_C"/>
</dbReference>
<keyword evidence="1" id="KW-0433">Leucine-rich repeat</keyword>
<evidence type="ECO:0000256" key="4">
    <source>
        <dbReference type="SAM" id="MobiDB-lite"/>
    </source>
</evidence>
<feature type="domain" description="LRRCT" evidence="7">
    <location>
        <begin position="629"/>
        <end position="687"/>
    </location>
</feature>
<dbReference type="InterPro" id="IPR032675">
    <property type="entry name" value="LRR_dom_sf"/>
</dbReference>
<dbReference type="SMART" id="SM00365">
    <property type="entry name" value="LRR_SD22"/>
    <property type="match status" value="9"/>
</dbReference>
<feature type="region of interest" description="Disordered" evidence="4">
    <location>
        <begin position="842"/>
        <end position="864"/>
    </location>
</feature>
<feature type="region of interest" description="Disordered" evidence="4">
    <location>
        <begin position="1012"/>
        <end position="1063"/>
    </location>
</feature>
<gene>
    <name evidence="8" type="ORF">PoB_000003500</name>
</gene>
<accession>A0AAV3XQR0</accession>
<keyword evidence="5" id="KW-0472">Membrane</keyword>
<evidence type="ECO:0000256" key="1">
    <source>
        <dbReference type="ARBA" id="ARBA00022614"/>
    </source>
</evidence>
<feature type="region of interest" description="Disordered" evidence="4">
    <location>
        <begin position="800"/>
        <end position="821"/>
    </location>
</feature>
<dbReference type="Pfam" id="PF00560">
    <property type="entry name" value="LRR_1"/>
    <property type="match status" value="1"/>
</dbReference>
<dbReference type="PANTHER" id="PTHR24366:SF96">
    <property type="entry name" value="LEUCINE RICH REPEAT CONTAINING 53"/>
    <property type="match status" value="1"/>
</dbReference>
<feature type="chain" id="PRO_5043977297" evidence="6">
    <location>
        <begin position="21"/>
        <end position="1063"/>
    </location>
</feature>
<feature type="signal peptide" evidence="6">
    <location>
        <begin position="1"/>
        <end position="20"/>
    </location>
</feature>
<evidence type="ECO:0000256" key="3">
    <source>
        <dbReference type="ARBA" id="ARBA00022737"/>
    </source>
</evidence>
<keyword evidence="2 6" id="KW-0732">Signal</keyword>
<dbReference type="PANTHER" id="PTHR24366">
    <property type="entry name" value="IG(IMMUNOGLOBULIN) AND LRR(LEUCINE RICH REPEAT) DOMAINS"/>
    <property type="match status" value="1"/>
</dbReference>
<evidence type="ECO:0000256" key="6">
    <source>
        <dbReference type="SAM" id="SignalP"/>
    </source>
</evidence>
<protein>
    <submittedName>
        <fullName evidence="8">Insulin-like growth factor-binding protein complex acid labile subunit</fullName>
    </submittedName>
</protein>
<dbReference type="PROSITE" id="PS51450">
    <property type="entry name" value="LRR"/>
    <property type="match status" value="8"/>
</dbReference>
<dbReference type="SMART" id="SM00364">
    <property type="entry name" value="LRR_BAC"/>
    <property type="match status" value="6"/>
</dbReference>
<feature type="transmembrane region" description="Helical" evidence="5">
    <location>
        <begin position="691"/>
        <end position="717"/>
    </location>
</feature>
<feature type="compositionally biased region" description="Basic and acidic residues" evidence="4">
    <location>
        <begin position="1015"/>
        <end position="1029"/>
    </location>
</feature>
<sequence>MLTTSILLLGAVLWPPMAYAAKFCPGPCTCSGGNEDAYDNINCTAKNLVTLPTVPRSTVTLDLSDNKLGPTIDPSFPNQMRSLETLDLSRNNLTTLLACTLSGMLQLKKINLSGNKLKNIPHSFFADNKKLETLDLSDNHLENSTEFEFLRDLSKLKSLDVSGNKLTSLRLGTSFQRLNNLEFLDLSFNTFVKIQSDAFETAKNWPQGTRTVRLVQCGLNEIADDSFTKIQGLNALDLSFNPGLTNLSLNRVLKKLENGNLEELALASNQLGSVDSLFNNVTLMALKRLNVSHNSIPRVQTNALATVTSLRILDISRNSLTELPEAFGKLKNLEALNISHNSLTSFTGATVGEMPKLSTLWLHNNELTDSVSLTALSHLKHVVLHSNQLSKVPSLSNMSILETLDLHSNKIGEFENLQDAVSLQYIDLSDNHLGILGRFLFPKAFQIKVANFSMNSITKMDNSAFAPHSPLVVDLSHNELSNLHAPKWVATQQLSLASNKLAELDEHAFDGMTGLLSLDLSNNSLTWLHDDLFEHLDAVQHLDVSHNQIGGANKVGPQEKIVWTRLLKNLRSLTTLNLGHNNISHLDQNTLKPLVKLKTLYLNNNKLSIIYPRIFLDAVRLAALDMSNNPFYCSCDLLAFRDWLSRTRILVMGIEVVGASSTYKCLTPAARKGQHVTDYSPDEFECNQSTLYLIIFGSLAVFLVLAAVVGTGLFRLYRQRRAKKREDKRRRARILRELGQVQKSKYSTDKDELVLVSREIAEEIEDVLEAKRKSGQRHGGYLPWPLGGRKGYKHVDEKVKDGGEEEAGRSKSWVDNTKTPGEMINESRHREHLPREAWGRHKHADVPNGIPSGHTAERQAREREVPRIVKLDQHYPYMMRKAVPVAQRTEWGPRHNYQDDRYRYRPEPQPRRVQPHHTAYTREEVDANTRPRVWTTANDNTPAKYWTMPSKSSREDFLYADASKVHQQQHYPAKTQRVPGVRFEEQYFQEPRPGSYEYWRRNYGRRSLSQTYLPEEEHYGQRERDRAQRQYESIDLNQRGRDGLGQRSTSQPSLAPGTTSGWL</sequence>
<evidence type="ECO:0000256" key="2">
    <source>
        <dbReference type="ARBA" id="ARBA00022729"/>
    </source>
</evidence>
<evidence type="ECO:0000313" key="8">
    <source>
        <dbReference type="EMBL" id="GFN73529.1"/>
    </source>
</evidence>
<feature type="compositionally biased region" description="Basic and acidic residues" evidence="4">
    <location>
        <begin position="800"/>
        <end position="809"/>
    </location>
</feature>
<dbReference type="Gene3D" id="3.80.10.10">
    <property type="entry name" value="Ribonuclease Inhibitor"/>
    <property type="match status" value="5"/>
</dbReference>
<organism evidence="8 9">
    <name type="scientific">Plakobranchus ocellatus</name>
    <dbReference type="NCBI Taxonomy" id="259542"/>
    <lineage>
        <taxon>Eukaryota</taxon>
        <taxon>Metazoa</taxon>
        <taxon>Spiralia</taxon>
        <taxon>Lophotrochozoa</taxon>
        <taxon>Mollusca</taxon>
        <taxon>Gastropoda</taxon>
        <taxon>Heterobranchia</taxon>
        <taxon>Euthyneura</taxon>
        <taxon>Panpulmonata</taxon>
        <taxon>Sacoglossa</taxon>
        <taxon>Placobranchoidea</taxon>
        <taxon>Plakobranchidae</taxon>
        <taxon>Plakobranchus</taxon>
    </lineage>
</organism>
<evidence type="ECO:0000313" key="9">
    <source>
        <dbReference type="Proteomes" id="UP000735302"/>
    </source>
</evidence>
<keyword evidence="9" id="KW-1185">Reference proteome</keyword>
<dbReference type="InterPro" id="IPR003591">
    <property type="entry name" value="Leu-rich_rpt_typical-subtyp"/>
</dbReference>
<feature type="compositionally biased region" description="Polar residues" evidence="4">
    <location>
        <begin position="1046"/>
        <end position="1063"/>
    </location>
</feature>
<dbReference type="Pfam" id="PF13855">
    <property type="entry name" value="LRR_8"/>
    <property type="match status" value="4"/>
</dbReference>
<keyword evidence="5" id="KW-0812">Transmembrane</keyword>
<dbReference type="SMART" id="SM00082">
    <property type="entry name" value="LRRCT"/>
    <property type="match status" value="1"/>
</dbReference>